<gene>
    <name evidence="3" type="primary">fj_1</name>
    <name evidence="2" type="synonym">fj_0</name>
    <name evidence="3" type="ORF">g.54472</name>
    <name evidence="2" type="ORF">g.54473</name>
</gene>
<keyword evidence="1" id="KW-0812">Transmembrane</keyword>
<protein>
    <submittedName>
        <fullName evidence="3">Protein four-jointed</fullName>
    </submittedName>
</protein>
<keyword evidence="1" id="KW-0472">Membrane</keyword>
<organism evidence="3">
    <name type="scientific">Zeugodacus cucurbitae</name>
    <name type="common">Melon fruit fly</name>
    <name type="synonym">Bactrocera cucurbitae</name>
    <dbReference type="NCBI Taxonomy" id="28588"/>
    <lineage>
        <taxon>Eukaryota</taxon>
        <taxon>Metazoa</taxon>
        <taxon>Ecdysozoa</taxon>
        <taxon>Arthropoda</taxon>
        <taxon>Hexapoda</taxon>
        <taxon>Insecta</taxon>
        <taxon>Pterygota</taxon>
        <taxon>Neoptera</taxon>
        <taxon>Endopterygota</taxon>
        <taxon>Diptera</taxon>
        <taxon>Brachycera</taxon>
        <taxon>Muscomorpha</taxon>
        <taxon>Tephritoidea</taxon>
        <taxon>Tephritidae</taxon>
        <taxon>Zeugodacus</taxon>
        <taxon>Zeugodacus</taxon>
    </lineage>
</organism>
<dbReference type="PANTHER" id="PTHR13147">
    <property type="entry name" value="FOUR-JOINTED BOX PROTEIN 1"/>
    <property type="match status" value="1"/>
</dbReference>
<dbReference type="GO" id="GO:0005615">
    <property type="term" value="C:extracellular space"/>
    <property type="evidence" value="ECO:0007669"/>
    <property type="project" value="TreeGrafter"/>
</dbReference>
<dbReference type="AlphaFoldDB" id="A0A0A1XT10"/>
<dbReference type="PANTHER" id="PTHR13147:SF5">
    <property type="entry name" value="FOUR-JOINTED BOX PROTEIN 1"/>
    <property type="match status" value="1"/>
</dbReference>
<dbReference type="PRINTS" id="PR02072">
    <property type="entry name" value="4JOINTEDBOX1"/>
</dbReference>
<dbReference type="EMBL" id="GBXI01000130">
    <property type="protein sequence ID" value="JAD14162.1"/>
    <property type="molecule type" value="Transcribed_RNA"/>
</dbReference>
<name>A0A0A1XT10_ZEUCU</name>
<reference evidence="3" key="2">
    <citation type="journal article" date="2015" name="Gigascience">
        <title>Reconstructing a comprehensive transcriptome assembly of a white-pupal translocated strain of the pest fruit fly Bactrocera cucurbitae.</title>
        <authorList>
            <person name="Sim S.B."/>
            <person name="Calla B."/>
            <person name="Hall B."/>
            <person name="DeRego T."/>
            <person name="Geib S.M."/>
        </authorList>
    </citation>
    <scope>NUCLEOTIDE SEQUENCE</scope>
</reference>
<reference evidence="3" key="1">
    <citation type="submission" date="2014-11" db="EMBL/GenBank/DDBJ databases">
        <authorList>
            <person name="Geib S."/>
        </authorList>
    </citation>
    <scope>NUCLEOTIDE SEQUENCE</scope>
</reference>
<dbReference type="InterPro" id="IPR024868">
    <property type="entry name" value="FJX1/FJ"/>
</dbReference>
<evidence type="ECO:0000256" key="1">
    <source>
        <dbReference type="SAM" id="Phobius"/>
    </source>
</evidence>
<feature type="transmembrane region" description="Helical" evidence="1">
    <location>
        <begin position="96"/>
        <end position="117"/>
    </location>
</feature>
<accession>A0A0A1XT10</accession>
<dbReference type="EMBL" id="GBXI01001027">
    <property type="protein sequence ID" value="JAD13265.1"/>
    <property type="molecule type" value="Transcribed_RNA"/>
</dbReference>
<sequence length="642" mass="72048">MQDNYKIDTQMHAKSNKRTCPNDSACHNNKSHLYPTPPTKAPVDINTAQNSINTITATLGDLNEMPHYRYGGSDSLASTLSLLPLGRRRWFQRQTCLLCILAAFICGLFLGIFVPMVDLSNVFSNLATDPAHRTLLPAVVANERVPIGLTALDWEPLPYDKVKLGTTLNRKTSSSALTGSRKEVAQHSPFTVAFISEHEERIGAEEILSDGTHNTDDRRDARVQRTVVEPIARLAEKRTGKMLHNFGDPTWSQPNPQNTNTLTQNILQRPNAQKGQQSATPNAPGIIKSNIYWGELVERALPQGFSAQDTRDWNAYVTSETAVQRLEAGCGRMQNRLLIFRDGTRACARYRQNTDQIQGELFSFYLGRLLNMTNLAPSAVLTVNVESEKWSNVVHDITQAQWKQQRPVVLTRWLPNLEPAGIPQPFQPIDRHLNKQDVWNITLALTTTDGMGGSASADESDNTFHQDSHSLDSSINISITPNSLALERLVELAQWSDLIVFDYLIANLDRVVNNLYNFQWNAEIMAAPAHNLARQSNSQLLIFLDNESGLLHGYRLLKKYEAYHGLLLNNLCVFREPTIRALRQLREAGAGRKLREIFEQTASAEVRDVLPTLPDKSVKILNDRIDRVLGQVDKCKQMISNS</sequence>
<evidence type="ECO:0000313" key="2">
    <source>
        <dbReference type="EMBL" id="JAD13265.1"/>
    </source>
</evidence>
<keyword evidence="1" id="KW-1133">Transmembrane helix</keyword>
<evidence type="ECO:0000313" key="3">
    <source>
        <dbReference type="EMBL" id="JAD14162.1"/>
    </source>
</evidence>
<proteinExistence type="predicted"/>
<dbReference type="GO" id="GO:0007267">
    <property type="term" value="P:cell-cell signaling"/>
    <property type="evidence" value="ECO:0007669"/>
    <property type="project" value="TreeGrafter"/>
</dbReference>